<accession>A0AAF0BD92</accession>
<evidence type="ECO:0000256" key="4">
    <source>
        <dbReference type="ARBA" id="ARBA00022475"/>
    </source>
</evidence>
<evidence type="ECO:0000313" key="11">
    <source>
        <dbReference type="Proteomes" id="UP001179600"/>
    </source>
</evidence>
<dbReference type="GO" id="GO:0005304">
    <property type="term" value="F:L-valine transmembrane transporter activity"/>
    <property type="evidence" value="ECO:0007669"/>
    <property type="project" value="TreeGrafter"/>
</dbReference>
<gene>
    <name evidence="10" type="primary">brnQ</name>
    <name evidence="10" type="ORF">PML95_04680</name>
</gene>
<dbReference type="GO" id="GO:0015188">
    <property type="term" value="F:L-isoleucine transmembrane transporter activity"/>
    <property type="evidence" value="ECO:0007669"/>
    <property type="project" value="TreeGrafter"/>
</dbReference>
<feature type="transmembrane region" description="Helical" evidence="9">
    <location>
        <begin position="418"/>
        <end position="440"/>
    </location>
</feature>
<dbReference type="PANTHER" id="PTHR30588">
    <property type="entry name" value="BRANCHED-CHAIN AMINO ACID TRANSPORT SYSTEM 2 CARRIER PROTEIN"/>
    <property type="match status" value="1"/>
</dbReference>
<name>A0AAF0BD92_9ENTE</name>
<dbReference type="GO" id="GO:0015190">
    <property type="term" value="F:L-leucine transmembrane transporter activity"/>
    <property type="evidence" value="ECO:0007669"/>
    <property type="project" value="TreeGrafter"/>
</dbReference>
<feature type="transmembrane region" description="Helical" evidence="9">
    <location>
        <begin position="191"/>
        <end position="214"/>
    </location>
</feature>
<dbReference type="RefSeq" id="WP_272163700.1">
    <property type="nucleotide sequence ID" value="NZ_CP116507.1"/>
</dbReference>
<feature type="transmembrane region" description="Helical" evidence="9">
    <location>
        <begin position="322"/>
        <end position="345"/>
    </location>
</feature>
<feature type="transmembrane region" description="Helical" evidence="9">
    <location>
        <begin position="84"/>
        <end position="103"/>
    </location>
</feature>
<comment type="function">
    <text evidence="9">Component of the transport system for branched-chain amino acids.</text>
</comment>
<reference evidence="10" key="1">
    <citation type="submission" date="2023-01" db="EMBL/GenBank/DDBJ databases">
        <title>Oxazolidinone resistance genes in florfenicol resistant enterococci from beef cattle and veal calves at slaughter.</title>
        <authorList>
            <person name="Biggel M."/>
        </authorList>
    </citation>
    <scope>NUCLEOTIDE SEQUENCE</scope>
    <source>
        <strain evidence="10">K204-1</strain>
    </source>
</reference>
<evidence type="ECO:0000256" key="5">
    <source>
        <dbReference type="ARBA" id="ARBA00022692"/>
    </source>
</evidence>
<comment type="caution">
    <text evidence="9">Lacks conserved residue(s) required for the propagation of feature annotation.</text>
</comment>
<organism evidence="10 11">
    <name type="scientific">Vagococcus lutrae</name>
    <dbReference type="NCBI Taxonomy" id="81947"/>
    <lineage>
        <taxon>Bacteria</taxon>
        <taxon>Bacillati</taxon>
        <taxon>Bacillota</taxon>
        <taxon>Bacilli</taxon>
        <taxon>Lactobacillales</taxon>
        <taxon>Enterococcaceae</taxon>
        <taxon>Vagococcus</taxon>
    </lineage>
</organism>
<keyword evidence="4" id="KW-1003">Cell membrane</keyword>
<evidence type="ECO:0000256" key="3">
    <source>
        <dbReference type="ARBA" id="ARBA00022448"/>
    </source>
</evidence>
<keyword evidence="3 9" id="KW-0813">Transport</keyword>
<feature type="transmembrane region" description="Helical" evidence="9">
    <location>
        <begin position="277"/>
        <end position="302"/>
    </location>
</feature>
<dbReference type="EMBL" id="CP116507">
    <property type="protein sequence ID" value="WCG23523.1"/>
    <property type="molecule type" value="Genomic_DNA"/>
</dbReference>
<feature type="transmembrane region" description="Helical" evidence="9">
    <location>
        <begin position="235"/>
        <end position="257"/>
    </location>
</feature>
<dbReference type="Proteomes" id="UP001179600">
    <property type="component" value="Chromosome"/>
</dbReference>
<evidence type="ECO:0000256" key="1">
    <source>
        <dbReference type="ARBA" id="ARBA00004651"/>
    </source>
</evidence>
<dbReference type="Pfam" id="PF05525">
    <property type="entry name" value="Branch_AA_trans"/>
    <property type="match status" value="1"/>
</dbReference>
<feature type="transmembrane region" description="Helical" evidence="9">
    <location>
        <begin position="381"/>
        <end position="406"/>
    </location>
</feature>
<keyword evidence="6 9" id="KW-0029">Amino-acid transport</keyword>
<comment type="similarity">
    <text evidence="2 9">Belongs to the branched chain amino acid transporter family.</text>
</comment>
<keyword evidence="8 9" id="KW-0472">Membrane</keyword>
<dbReference type="GO" id="GO:0015818">
    <property type="term" value="P:isoleucine transport"/>
    <property type="evidence" value="ECO:0007669"/>
    <property type="project" value="TreeGrafter"/>
</dbReference>
<proteinExistence type="inferred from homology"/>
<sequence>MKKNLTMKQYLTVGSLLFGLFFGAGNLIFPVLMGQLAGNQTPLATIGFIVTGVGLPFLGILAIGFSESQGIYDLASKASKGFGLFFTIALYLTIGPFFALPRTATVSFEVGFAPYLNAQQRSLWLLVFSIIFFLLAWRLSLNPSKMMLWIGKILNPLFLLFLSALILISFIRPMGNIQDIPADPSYQQPFFTGFIEGYNTMDVLAALAFGIIIVKAIQQLGIHEPKQIALDTLKSGIFTVVLMAVIYGSLTFIGATSRHQMATAPNGGVALNQIANYYFGSYGVILLATIITLACLKTAIGLISACSETFHELFPNISYRQFVHLFSLLGGLIANVGLSSIILIATPVLSFLYPLAISLIFLAFADPFFKSKKTVYRVTIWVATIFAVIDALKVITTKIMIIPAMVTSFDKLDSILPLASVGMAWLIPVVVTLCGMTLWARKTA</sequence>
<evidence type="ECO:0000313" key="10">
    <source>
        <dbReference type="EMBL" id="WCG23523.1"/>
    </source>
</evidence>
<dbReference type="AlphaFoldDB" id="A0AAF0BD92"/>
<evidence type="ECO:0000256" key="8">
    <source>
        <dbReference type="ARBA" id="ARBA00023136"/>
    </source>
</evidence>
<dbReference type="GO" id="GO:0015820">
    <property type="term" value="P:L-leucine transport"/>
    <property type="evidence" value="ECO:0007669"/>
    <property type="project" value="TreeGrafter"/>
</dbReference>
<dbReference type="NCBIfam" id="TIGR00796">
    <property type="entry name" value="livcs"/>
    <property type="match status" value="1"/>
</dbReference>
<comment type="subcellular location">
    <subcellularLocation>
        <location evidence="1 9">Cell membrane</location>
        <topology evidence="1 9">Multi-pass membrane protein</topology>
    </subcellularLocation>
</comment>
<dbReference type="PANTHER" id="PTHR30588:SF0">
    <property type="entry name" value="BRANCHED-CHAIN AMINO ACID PERMEASE BRNQ"/>
    <property type="match status" value="1"/>
</dbReference>
<dbReference type="GO" id="GO:0005886">
    <property type="term" value="C:plasma membrane"/>
    <property type="evidence" value="ECO:0007669"/>
    <property type="project" value="UniProtKB-SubCell"/>
</dbReference>
<keyword evidence="5 9" id="KW-0812">Transmembrane</keyword>
<protein>
    <recommendedName>
        <fullName evidence="9">Branched-chain amino acid transport system carrier protein</fullName>
    </recommendedName>
</protein>
<evidence type="ECO:0000256" key="2">
    <source>
        <dbReference type="ARBA" id="ARBA00008540"/>
    </source>
</evidence>
<feature type="transmembrane region" description="Helical" evidence="9">
    <location>
        <begin position="123"/>
        <end position="141"/>
    </location>
</feature>
<evidence type="ECO:0000256" key="7">
    <source>
        <dbReference type="ARBA" id="ARBA00022989"/>
    </source>
</evidence>
<evidence type="ECO:0000256" key="6">
    <source>
        <dbReference type="ARBA" id="ARBA00022970"/>
    </source>
</evidence>
<evidence type="ECO:0000256" key="9">
    <source>
        <dbReference type="RuleBase" id="RU362122"/>
    </source>
</evidence>
<keyword evidence="7 9" id="KW-1133">Transmembrane helix</keyword>
<feature type="transmembrane region" description="Helical" evidence="9">
    <location>
        <begin position="153"/>
        <end position="171"/>
    </location>
</feature>
<feature type="transmembrane region" description="Helical" evidence="9">
    <location>
        <begin position="351"/>
        <end position="369"/>
    </location>
</feature>
<feature type="transmembrane region" description="Helical" evidence="9">
    <location>
        <begin position="43"/>
        <end position="63"/>
    </location>
</feature>
<dbReference type="InterPro" id="IPR004685">
    <property type="entry name" value="Brnchd-chn_aa_trnsp_Livcs"/>
</dbReference>